<reference evidence="1" key="1">
    <citation type="submission" date="2021-01" db="EMBL/GenBank/DDBJ databases">
        <title>Whole genome shotgun sequence of Actinoplanes cyaneus NBRC 14990.</title>
        <authorList>
            <person name="Komaki H."/>
            <person name="Tamura T."/>
        </authorList>
    </citation>
    <scope>NUCLEOTIDE SEQUENCE</scope>
    <source>
        <strain evidence="1">NBRC 14990</strain>
    </source>
</reference>
<dbReference type="EMBL" id="BOMH01000041">
    <property type="protein sequence ID" value="GID67795.1"/>
    <property type="molecule type" value="Genomic_DNA"/>
</dbReference>
<gene>
    <name evidence="1" type="ORF">Acy02nite_56760</name>
</gene>
<dbReference type="AlphaFoldDB" id="A0A919ITK2"/>
<protein>
    <recommendedName>
        <fullName evidence="3">Glyoxalase</fullName>
    </recommendedName>
</protein>
<keyword evidence="2" id="KW-1185">Reference proteome</keyword>
<comment type="caution">
    <text evidence="1">The sequence shown here is derived from an EMBL/GenBank/DDBJ whole genome shotgun (WGS) entry which is preliminary data.</text>
</comment>
<dbReference type="SUPFAM" id="SSF54593">
    <property type="entry name" value="Glyoxalase/Bleomycin resistance protein/Dihydroxybiphenyl dioxygenase"/>
    <property type="match status" value="1"/>
</dbReference>
<organism evidence="1 2">
    <name type="scientific">Actinoplanes cyaneus</name>
    <dbReference type="NCBI Taxonomy" id="52696"/>
    <lineage>
        <taxon>Bacteria</taxon>
        <taxon>Bacillati</taxon>
        <taxon>Actinomycetota</taxon>
        <taxon>Actinomycetes</taxon>
        <taxon>Micromonosporales</taxon>
        <taxon>Micromonosporaceae</taxon>
        <taxon>Actinoplanes</taxon>
    </lineage>
</organism>
<name>A0A919ITK2_9ACTN</name>
<dbReference type="Gene3D" id="3.10.180.10">
    <property type="entry name" value="2,3-Dihydroxybiphenyl 1,2-Dioxygenase, domain 1"/>
    <property type="match status" value="1"/>
</dbReference>
<dbReference type="RefSeq" id="WP_203745897.1">
    <property type="nucleotide sequence ID" value="NZ_BAAAUC010000008.1"/>
</dbReference>
<evidence type="ECO:0000313" key="2">
    <source>
        <dbReference type="Proteomes" id="UP000619479"/>
    </source>
</evidence>
<evidence type="ECO:0008006" key="3">
    <source>
        <dbReference type="Google" id="ProtNLM"/>
    </source>
</evidence>
<evidence type="ECO:0000313" key="1">
    <source>
        <dbReference type="EMBL" id="GID67795.1"/>
    </source>
</evidence>
<dbReference type="InterPro" id="IPR029068">
    <property type="entry name" value="Glyas_Bleomycin-R_OHBP_Dase"/>
</dbReference>
<dbReference type="Proteomes" id="UP000619479">
    <property type="component" value="Unassembled WGS sequence"/>
</dbReference>
<sequence>MAITGVIIRRPVDDLAEAIPFYESLTGETAHRFAFGAVELAAVGPFLLFTAGEQTNRIAQVAATLTVDDLPATEKLLTGLGAEIIAPATATPNGHRLIARHPDGAVYEYTGP</sequence>
<proteinExistence type="predicted"/>
<accession>A0A919ITK2</accession>